<protein>
    <submittedName>
        <fullName evidence="2">Uncharacterized protein</fullName>
    </submittedName>
</protein>
<evidence type="ECO:0000256" key="1">
    <source>
        <dbReference type="SAM" id="MobiDB-lite"/>
    </source>
</evidence>
<dbReference type="Proteomes" id="UP000784294">
    <property type="component" value="Unassembled WGS sequence"/>
</dbReference>
<name>A0A3S5BBT5_9PLAT</name>
<keyword evidence="3" id="KW-1185">Reference proteome</keyword>
<evidence type="ECO:0000313" key="3">
    <source>
        <dbReference type="Proteomes" id="UP000784294"/>
    </source>
</evidence>
<reference evidence="2" key="1">
    <citation type="submission" date="2018-11" db="EMBL/GenBank/DDBJ databases">
        <authorList>
            <consortium name="Pathogen Informatics"/>
        </authorList>
    </citation>
    <scope>NUCLEOTIDE SEQUENCE</scope>
</reference>
<comment type="caution">
    <text evidence="2">The sequence shown here is derived from an EMBL/GenBank/DDBJ whole genome shotgun (WGS) entry which is preliminary data.</text>
</comment>
<evidence type="ECO:0000313" key="2">
    <source>
        <dbReference type="EMBL" id="VEL39816.1"/>
    </source>
</evidence>
<dbReference type="AlphaFoldDB" id="A0A3S5BBT5"/>
<feature type="compositionally biased region" description="Polar residues" evidence="1">
    <location>
        <begin position="1"/>
        <end position="10"/>
    </location>
</feature>
<proteinExistence type="predicted"/>
<sequence>MPHSTHPGQITLTSSDDSTDPQDPESLSAVDLSNLFFEAASDVHFKARTSDCGPSFLATCMRRLIANILAADSAAKIDEGLSTSLAISSGSKMASKSNQLADLANRAVGFQCSLERRFGCSLEPEKQGCLSKTSDVSGELLVSEVDWDSEDAPVIVNE</sequence>
<dbReference type="EMBL" id="CAAALY010262630">
    <property type="protein sequence ID" value="VEL39816.1"/>
    <property type="molecule type" value="Genomic_DNA"/>
</dbReference>
<accession>A0A3S5BBT5</accession>
<organism evidence="2 3">
    <name type="scientific">Protopolystoma xenopodis</name>
    <dbReference type="NCBI Taxonomy" id="117903"/>
    <lineage>
        <taxon>Eukaryota</taxon>
        <taxon>Metazoa</taxon>
        <taxon>Spiralia</taxon>
        <taxon>Lophotrochozoa</taxon>
        <taxon>Platyhelminthes</taxon>
        <taxon>Monogenea</taxon>
        <taxon>Polyopisthocotylea</taxon>
        <taxon>Polystomatidea</taxon>
        <taxon>Polystomatidae</taxon>
        <taxon>Protopolystoma</taxon>
    </lineage>
</organism>
<gene>
    <name evidence="2" type="ORF">PXEA_LOCUS33256</name>
</gene>
<feature type="region of interest" description="Disordered" evidence="1">
    <location>
        <begin position="1"/>
        <end position="25"/>
    </location>
</feature>